<name>A0A1U8B6J1_NELNU</name>
<keyword evidence="5" id="KW-0472">Membrane</keyword>
<evidence type="ECO:0000256" key="2">
    <source>
        <dbReference type="ARBA" id="ARBA00022614"/>
    </source>
</evidence>
<evidence type="ECO:0000256" key="6">
    <source>
        <dbReference type="ARBA" id="ARBA00023180"/>
    </source>
</evidence>
<dbReference type="FunFam" id="3.80.10.10:FF:000041">
    <property type="entry name" value="LRR receptor-like serine/threonine-protein kinase ERECTA"/>
    <property type="match status" value="1"/>
</dbReference>
<comment type="subcellular location">
    <subcellularLocation>
        <location evidence="1">Membrane</location>
    </subcellularLocation>
</comment>
<evidence type="ECO:0000256" key="1">
    <source>
        <dbReference type="ARBA" id="ARBA00004370"/>
    </source>
</evidence>
<dbReference type="FunCoup" id="A0A1U8B6J1">
    <property type="interactions" value="190"/>
</dbReference>
<evidence type="ECO:0000256" key="5">
    <source>
        <dbReference type="ARBA" id="ARBA00023136"/>
    </source>
</evidence>
<dbReference type="eggNOG" id="KOG0619">
    <property type="taxonomic scope" value="Eukaryota"/>
</dbReference>
<keyword evidence="8" id="KW-1185">Reference proteome</keyword>
<dbReference type="GO" id="GO:0016020">
    <property type="term" value="C:membrane"/>
    <property type="evidence" value="ECO:0007669"/>
    <property type="project" value="UniProtKB-SubCell"/>
</dbReference>
<dbReference type="SMART" id="SM00369">
    <property type="entry name" value="LRR_TYP"/>
    <property type="match status" value="2"/>
</dbReference>
<dbReference type="InterPro" id="IPR032675">
    <property type="entry name" value="LRR_dom_sf"/>
</dbReference>
<feature type="chain" id="PRO_5010570338" evidence="7">
    <location>
        <begin position="24"/>
        <end position="423"/>
    </location>
</feature>
<dbReference type="Pfam" id="PF13855">
    <property type="entry name" value="LRR_8"/>
    <property type="match status" value="2"/>
</dbReference>
<dbReference type="AlphaFoldDB" id="A0A1U8B6J1"/>
<keyword evidence="2" id="KW-0433">Leucine-rich repeat</keyword>
<dbReference type="InterPro" id="IPR053213">
    <property type="entry name" value="RLP29"/>
</dbReference>
<dbReference type="PANTHER" id="PTHR48009:SF7">
    <property type="entry name" value="LEUCINE-RICH REPEAT (LRR) FAMILY PROTEIN"/>
    <property type="match status" value="1"/>
</dbReference>
<protein>
    <submittedName>
        <fullName evidence="9">Probable LRR receptor-like serine/threonine-protein kinase At4g36180</fullName>
    </submittedName>
</protein>
<dbReference type="PANTHER" id="PTHR48009">
    <property type="entry name" value="LEUCINE-RICH REPEAT (LRR) FAMILY PROTEIN"/>
    <property type="match status" value="1"/>
</dbReference>
<gene>
    <name evidence="9" type="primary">LOC104607541</name>
</gene>
<proteinExistence type="predicted"/>
<dbReference type="OrthoDB" id="676979at2759"/>
<dbReference type="SUPFAM" id="SSF52058">
    <property type="entry name" value="L domain-like"/>
    <property type="match status" value="1"/>
</dbReference>
<organism evidence="8 9">
    <name type="scientific">Nelumbo nucifera</name>
    <name type="common">Sacred lotus</name>
    <dbReference type="NCBI Taxonomy" id="4432"/>
    <lineage>
        <taxon>Eukaryota</taxon>
        <taxon>Viridiplantae</taxon>
        <taxon>Streptophyta</taxon>
        <taxon>Embryophyta</taxon>
        <taxon>Tracheophyta</taxon>
        <taxon>Spermatophyta</taxon>
        <taxon>Magnoliopsida</taxon>
        <taxon>Proteales</taxon>
        <taxon>Nelumbonaceae</taxon>
        <taxon>Nelumbo</taxon>
    </lineage>
</organism>
<keyword evidence="4" id="KW-0677">Repeat</keyword>
<dbReference type="InterPro" id="IPR003591">
    <property type="entry name" value="Leu-rich_rpt_typical-subtyp"/>
</dbReference>
<dbReference type="InParanoid" id="A0A1U8B6J1"/>
<evidence type="ECO:0000256" key="3">
    <source>
        <dbReference type="ARBA" id="ARBA00022729"/>
    </source>
</evidence>
<keyword evidence="6" id="KW-0325">Glycoprotein</keyword>
<dbReference type="STRING" id="4432.A0A1U8B6J1"/>
<dbReference type="Gene3D" id="3.80.10.10">
    <property type="entry name" value="Ribonuclease Inhibitor"/>
    <property type="match status" value="2"/>
</dbReference>
<dbReference type="Proteomes" id="UP000189703">
    <property type="component" value="Unplaced"/>
</dbReference>
<evidence type="ECO:0000313" key="9">
    <source>
        <dbReference type="RefSeq" id="XP_010271508.1"/>
    </source>
</evidence>
<dbReference type="InterPro" id="IPR001611">
    <property type="entry name" value="Leu-rich_rpt"/>
</dbReference>
<reference evidence="9" key="1">
    <citation type="submission" date="2025-08" db="UniProtKB">
        <authorList>
            <consortium name="RefSeq"/>
        </authorList>
    </citation>
    <scope>IDENTIFICATION</scope>
</reference>
<evidence type="ECO:0000256" key="4">
    <source>
        <dbReference type="ARBA" id="ARBA00022737"/>
    </source>
</evidence>
<keyword evidence="3 7" id="KW-0732">Signal</keyword>
<dbReference type="RefSeq" id="XP_010271508.1">
    <property type="nucleotide sequence ID" value="XM_010273206.2"/>
</dbReference>
<dbReference type="KEGG" id="nnu:104607541"/>
<feature type="signal peptide" evidence="7">
    <location>
        <begin position="1"/>
        <end position="23"/>
    </location>
</feature>
<sequence>MGSRCFSLSTLFFLFLTVTKLLTEVDSRTYWEDIESLKELKKGVDARSVTPGSCLSSWDFSVDPCDNIFGERFTCGFRCDVVVSGLSRVTEISLDRAGYSGSLYSSTWNLPYLENLDLADNFFSGSIPSSFSNLTRLRRLALSRNSLSGEIPTSIGSLSYLEELYLDNNHLQGPIPASFNGLVRLERLELQGNHFSGEFPDLSSLNSLYFIDASDNGIYGRVPVNFPGSLVEILMRNNKLQGNLPENFRDLRFLQVIDLSNNRLSGSIPSALFDHPSLQQLTLSHNQFSSIQVPWTMGTRSELIALDISYNELQGLLPVFMAMMPRLSALSLEYNKFTGMIPSQYALKAVVHVAGTSPFVRLLLGGNYLFGPIPGPLMALKPGSATVSLVDNCLYRCPSTFFFCQGGEQKSVMACKSFEPVIP</sequence>
<dbReference type="OMA" id="PRMDAMR"/>
<dbReference type="GeneID" id="104607541"/>
<evidence type="ECO:0000313" key="8">
    <source>
        <dbReference type="Proteomes" id="UP000189703"/>
    </source>
</evidence>
<accession>A0A1U8B6J1</accession>
<evidence type="ECO:0000256" key="7">
    <source>
        <dbReference type="SAM" id="SignalP"/>
    </source>
</evidence>
<dbReference type="FunFam" id="3.80.10.10:FF:000400">
    <property type="entry name" value="Nuclear pore complex protein NUP107"/>
    <property type="match status" value="1"/>
</dbReference>